<dbReference type="PRINTS" id="PR00368">
    <property type="entry name" value="FADPNR"/>
</dbReference>
<comment type="cofactor">
    <cofactor evidence="1">
        <name>FAD</name>
        <dbReference type="ChEBI" id="CHEBI:57692"/>
    </cofactor>
</comment>
<evidence type="ECO:0000256" key="4">
    <source>
        <dbReference type="ARBA" id="ARBA00022827"/>
    </source>
</evidence>
<dbReference type="EMBL" id="VOSM01000004">
    <property type="protein sequence ID" value="TXD37277.1"/>
    <property type="molecule type" value="Genomic_DNA"/>
</dbReference>
<proteinExistence type="predicted"/>
<dbReference type="InterPro" id="IPR023753">
    <property type="entry name" value="FAD/NAD-binding_dom"/>
</dbReference>
<keyword evidence="5" id="KW-0809">Transit peptide</keyword>
<protein>
    <submittedName>
        <fullName evidence="8">NAD(P)/FAD-dependent oxidoreductase</fullName>
    </submittedName>
</protein>
<organism evidence="8 9">
    <name type="scientific">Lujinxingia vulgaris</name>
    <dbReference type="NCBI Taxonomy" id="2600176"/>
    <lineage>
        <taxon>Bacteria</taxon>
        <taxon>Deltaproteobacteria</taxon>
        <taxon>Bradymonadales</taxon>
        <taxon>Lujinxingiaceae</taxon>
        <taxon>Lujinxingia</taxon>
    </lineage>
</organism>
<gene>
    <name evidence="8" type="ORF">FRC98_11135</name>
</gene>
<reference evidence="8 9" key="1">
    <citation type="submission" date="2019-08" db="EMBL/GenBank/DDBJ databases">
        <title>Bradymonadales sp. TMQ4.</title>
        <authorList>
            <person name="Liang Q."/>
        </authorList>
    </citation>
    <scope>NUCLEOTIDE SEQUENCE [LARGE SCALE GENOMIC DNA]</scope>
    <source>
        <strain evidence="8 9">TMQ4</strain>
    </source>
</reference>
<dbReference type="Gene3D" id="3.50.50.60">
    <property type="entry name" value="FAD/NAD(P)-binding domain"/>
    <property type="match status" value="2"/>
</dbReference>
<feature type="domain" description="FAD/NAD(P)-binding" evidence="7">
    <location>
        <begin position="6"/>
        <end position="122"/>
    </location>
</feature>
<evidence type="ECO:0000313" key="8">
    <source>
        <dbReference type="EMBL" id="TXD37277.1"/>
    </source>
</evidence>
<dbReference type="FunFam" id="3.50.50.60:FF:000034">
    <property type="entry name" value="sulfide:quinone oxidoreductase, mitochondrial"/>
    <property type="match status" value="1"/>
</dbReference>
<keyword evidence="6" id="KW-0560">Oxidoreductase</keyword>
<dbReference type="InterPro" id="IPR015904">
    <property type="entry name" value="Sulphide_quinone_reductase"/>
</dbReference>
<name>A0A5C6XC36_9DELT</name>
<keyword evidence="2" id="KW-0285">Flavoprotein</keyword>
<evidence type="ECO:0000256" key="6">
    <source>
        <dbReference type="ARBA" id="ARBA00023002"/>
    </source>
</evidence>
<comment type="caution">
    <text evidence="8">The sequence shown here is derived from an EMBL/GenBank/DDBJ whole genome shotgun (WGS) entry which is preliminary data.</text>
</comment>
<dbReference type="PANTHER" id="PTHR10632">
    <property type="entry name" value="SULFIDE:QUINONE OXIDOREDUCTASE"/>
    <property type="match status" value="1"/>
</dbReference>
<dbReference type="Proteomes" id="UP000321412">
    <property type="component" value="Unassembled WGS sequence"/>
</dbReference>
<evidence type="ECO:0000259" key="7">
    <source>
        <dbReference type="Pfam" id="PF07992"/>
    </source>
</evidence>
<keyword evidence="4" id="KW-0274">FAD</keyword>
<dbReference type="InterPro" id="IPR036188">
    <property type="entry name" value="FAD/NAD-bd_sf"/>
</dbReference>
<dbReference type="RefSeq" id="WP_146981484.1">
    <property type="nucleotide sequence ID" value="NZ_VOSM01000004.1"/>
</dbReference>
<evidence type="ECO:0000256" key="3">
    <source>
        <dbReference type="ARBA" id="ARBA00022719"/>
    </source>
</evidence>
<dbReference type="OrthoDB" id="9802771at2"/>
<keyword evidence="3" id="KW-0874">Quinone</keyword>
<evidence type="ECO:0000256" key="1">
    <source>
        <dbReference type="ARBA" id="ARBA00001974"/>
    </source>
</evidence>
<dbReference type="GO" id="GO:0048038">
    <property type="term" value="F:quinone binding"/>
    <property type="evidence" value="ECO:0007669"/>
    <property type="project" value="UniProtKB-KW"/>
</dbReference>
<evidence type="ECO:0000256" key="2">
    <source>
        <dbReference type="ARBA" id="ARBA00022630"/>
    </source>
</evidence>
<dbReference type="SUPFAM" id="SSF51905">
    <property type="entry name" value="FAD/NAD(P)-binding domain"/>
    <property type="match status" value="2"/>
</dbReference>
<evidence type="ECO:0000256" key="5">
    <source>
        <dbReference type="ARBA" id="ARBA00022946"/>
    </source>
</evidence>
<sequence length="395" mass="43525">MTTHFPILIIGGGAAGISAAARLASGDTPLPVAIIEPADWHYYQPLWTLVGGGVFTPEHTRKPMSEVIPPGVTWLKERAASFDPDNHSVTTEEGNTYAYEQLIVAPGLQLDWHKIKGLDGHMGKGGICSNYAYNTVPSTWEALQNLRSGNALFTFPAGPIKCGGAPQKIMWLSEHYLQRHGLRDNIDVHFVSSGGAIFGVEKYKKALEKLVEQRNIHTHFGRNLIEVRPDDKVAVFESLKGEAPLELPYAMLHITPPQSAPDFIKQSPLANAEGWVDVHKHSLQHTRYPDIFSAGDASSLPTAKTGAAVRKQVPTLVQNLLAHRQGKPLTASYHGYTSCPLVTGYGRLILAEFDYDGNPVESFPFDQAKERYSMYALKAYALPEMYWHGMLKGRA</sequence>
<evidence type="ECO:0000313" key="9">
    <source>
        <dbReference type="Proteomes" id="UP000321412"/>
    </source>
</evidence>
<dbReference type="Pfam" id="PF07992">
    <property type="entry name" value="Pyr_redox_2"/>
    <property type="match status" value="1"/>
</dbReference>
<dbReference type="GO" id="GO:0070224">
    <property type="term" value="F:sulfide:quinone oxidoreductase activity"/>
    <property type="evidence" value="ECO:0007669"/>
    <property type="project" value="TreeGrafter"/>
</dbReference>
<accession>A0A5C6XC36</accession>
<dbReference type="GO" id="GO:0071949">
    <property type="term" value="F:FAD binding"/>
    <property type="evidence" value="ECO:0007669"/>
    <property type="project" value="TreeGrafter"/>
</dbReference>
<keyword evidence="9" id="KW-1185">Reference proteome</keyword>
<dbReference type="GO" id="GO:0070221">
    <property type="term" value="P:sulfide oxidation, using sulfide:quinone oxidoreductase"/>
    <property type="evidence" value="ECO:0007669"/>
    <property type="project" value="TreeGrafter"/>
</dbReference>
<dbReference type="AlphaFoldDB" id="A0A5C6XC36"/>
<dbReference type="PANTHER" id="PTHR10632:SF2">
    <property type="entry name" value="SULFIDE:QUINONE OXIDOREDUCTASE, MITOCHONDRIAL"/>
    <property type="match status" value="1"/>
</dbReference>